<dbReference type="PROSITE" id="PS50958">
    <property type="entry name" value="SMB_2"/>
    <property type="match status" value="1"/>
</dbReference>
<dbReference type="InterPro" id="IPR001212">
    <property type="entry name" value="Somatomedin_B_dom"/>
</dbReference>
<comment type="similarity">
    <text evidence="2 12">Belongs to the ENDOU family.</text>
</comment>
<dbReference type="Proteomes" id="UP000749559">
    <property type="component" value="Unassembled WGS sequence"/>
</dbReference>
<evidence type="ECO:0000256" key="12">
    <source>
        <dbReference type="RuleBase" id="RU367085"/>
    </source>
</evidence>
<gene>
    <name evidence="13" type="ORF">OFUS_LOCUS22549</name>
</gene>
<dbReference type="Pfam" id="PF01033">
    <property type="entry name" value="Somatomedin_B"/>
    <property type="match status" value="1"/>
</dbReference>
<comment type="catalytic activity">
    <reaction evidence="12">
        <text>ribonucleotidyl-uridine-RNA = a 5'-end dephospho-uridine-RNA + a 3'-end 2',3'-cyclophospho-ribonucleotide-RNA</text>
        <dbReference type="Rhea" id="RHEA:67792"/>
        <dbReference type="Rhea" id="RHEA-COMP:10464"/>
        <dbReference type="Rhea" id="RHEA-COMP:17354"/>
        <dbReference type="Rhea" id="RHEA-COMP:17356"/>
        <dbReference type="ChEBI" id="CHEBI:83064"/>
        <dbReference type="ChEBI" id="CHEBI:173117"/>
        <dbReference type="ChEBI" id="CHEBI:173224"/>
    </reaction>
</comment>
<evidence type="ECO:0000256" key="5">
    <source>
        <dbReference type="ARBA" id="ARBA00022723"/>
    </source>
</evidence>
<evidence type="ECO:0000256" key="7">
    <source>
        <dbReference type="ARBA" id="ARBA00022801"/>
    </source>
</evidence>
<dbReference type="PROSITE" id="PS51959">
    <property type="entry name" value="ENDOU"/>
    <property type="match status" value="1"/>
</dbReference>
<dbReference type="GO" id="GO:0046872">
    <property type="term" value="F:metal ion binding"/>
    <property type="evidence" value="ECO:0007669"/>
    <property type="project" value="UniProtKB-UniRule"/>
</dbReference>
<protein>
    <recommendedName>
        <fullName evidence="12">Uridylate-specific endoribonuclease</fullName>
        <ecNumber evidence="12">4.6.1.-</ecNumber>
    </recommendedName>
</protein>
<dbReference type="InterPro" id="IPR039787">
    <property type="entry name" value="ENDOU"/>
</dbReference>
<evidence type="ECO:0000256" key="11">
    <source>
        <dbReference type="ARBA" id="ARBA00023239"/>
    </source>
</evidence>
<dbReference type="PANTHER" id="PTHR12439">
    <property type="entry name" value="PLACENTAL PROTEIN 11-RELATED"/>
    <property type="match status" value="1"/>
</dbReference>
<dbReference type="PANTHER" id="PTHR12439:SF42">
    <property type="entry name" value="ENDORIBONUCLEASE-RELATED"/>
    <property type="match status" value="1"/>
</dbReference>
<keyword evidence="5 12" id="KW-0479">Metal-binding</keyword>
<keyword evidence="14" id="KW-1185">Reference proteome</keyword>
<evidence type="ECO:0000256" key="3">
    <source>
        <dbReference type="ARBA" id="ARBA00011245"/>
    </source>
</evidence>
<feature type="non-terminal residue" evidence="13">
    <location>
        <position position="251"/>
    </location>
</feature>
<keyword evidence="11" id="KW-0456">Lyase</keyword>
<keyword evidence="4 12" id="KW-0540">Nuclease</keyword>
<evidence type="ECO:0000256" key="6">
    <source>
        <dbReference type="ARBA" id="ARBA00022759"/>
    </source>
</evidence>
<evidence type="ECO:0000313" key="14">
    <source>
        <dbReference type="Proteomes" id="UP000749559"/>
    </source>
</evidence>
<dbReference type="GO" id="GO:0004521">
    <property type="term" value="F:RNA endonuclease activity"/>
    <property type="evidence" value="ECO:0007669"/>
    <property type="project" value="UniProtKB-UniRule"/>
</dbReference>
<comment type="caution">
    <text evidence="13">The sequence shown here is derived from an EMBL/GenBank/DDBJ whole genome shotgun (WGS) entry which is preliminary data.</text>
</comment>
<evidence type="ECO:0000256" key="9">
    <source>
        <dbReference type="ARBA" id="ARBA00023157"/>
    </source>
</evidence>
<dbReference type="SMART" id="SM00201">
    <property type="entry name" value="SO"/>
    <property type="match status" value="1"/>
</dbReference>
<evidence type="ECO:0000256" key="4">
    <source>
        <dbReference type="ARBA" id="ARBA00022722"/>
    </source>
</evidence>
<proteinExistence type="inferred from homology"/>
<dbReference type="GO" id="GO:0016787">
    <property type="term" value="F:hydrolase activity"/>
    <property type="evidence" value="ECO:0007669"/>
    <property type="project" value="UniProtKB-KW"/>
</dbReference>
<sequence length="251" mass="28185">YQGDVKHFSIAVMYVYTIIFALALHLTCLKASNDCKDEDIKLMSKTLSSLIIEENVKLTKLMQQLKRKVKALSDDVLGFKEKLQSVIKNVPTTEQTPAFTTPQTRLCRGQCDAKYDRNAPCQCNARCPEFGDCCSDYASLCDVIPVVHPTLPSEPRWPWQRMLVGKTLTTRASTDVELEALSESLWISDVNRANTSDVRFNTSQGSKLFSYVNPSVLSRPTFVALRALLDNYIAEVGTSEPVCTQCRQEED</sequence>
<dbReference type="Pfam" id="PF09412">
    <property type="entry name" value="XendoU"/>
    <property type="match status" value="1"/>
</dbReference>
<comment type="cofactor">
    <cofactor evidence="1 12">
        <name>Mn(2+)</name>
        <dbReference type="ChEBI" id="CHEBI:29035"/>
    </cofactor>
</comment>
<keyword evidence="10 12" id="KW-0464">Manganese</keyword>
<feature type="non-terminal residue" evidence="13">
    <location>
        <position position="1"/>
    </location>
</feature>
<comment type="subunit">
    <text evidence="3 12">Monomer.</text>
</comment>
<evidence type="ECO:0000313" key="13">
    <source>
        <dbReference type="EMBL" id="CAH1798399.1"/>
    </source>
</evidence>
<accession>A0A8J1XK55</accession>
<dbReference type="EC" id="4.6.1.-" evidence="12"/>
<dbReference type="GO" id="GO:0016829">
    <property type="term" value="F:lyase activity"/>
    <property type="evidence" value="ECO:0007669"/>
    <property type="project" value="UniProtKB-KW"/>
</dbReference>
<dbReference type="PROSITE" id="PS00524">
    <property type="entry name" value="SMB_1"/>
    <property type="match status" value="1"/>
</dbReference>
<dbReference type="SUPFAM" id="SSF90188">
    <property type="entry name" value="Somatomedin B domain"/>
    <property type="match status" value="1"/>
</dbReference>
<keyword evidence="7 12" id="KW-0378">Hydrolase</keyword>
<keyword evidence="9" id="KW-1015">Disulfide bond</keyword>
<evidence type="ECO:0000256" key="10">
    <source>
        <dbReference type="ARBA" id="ARBA00023211"/>
    </source>
</evidence>
<reference evidence="13" key="1">
    <citation type="submission" date="2022-03" db="EMBL/GenBank/DDBJ databases">
        <authorList>
            <person name="Martin C."/>
        </authorList>
    </citation>
    <scope>NUCLEOTIDE SEQUENCE</scope>
</reference>
<keyword evidence="8 12" id="KW-0694">RNA-binding</keyword>
<dbReference type="InterPro" id="IPR036024">
    <property type="entry name" value="Somatomedin_B-like_dom_sf"/>
</dbReference>
<dbReference type="Gene3D" id="4.10.410.20">
    <property type="match status" value="1"/>
</dbReference>
<dbReference type="EMBL" id="CAIIXF020000011">
    <property type="protein sequence ID" value="CAH1798399.1"/>
    <property type="molecule type" value="Genomic_DNA"/>
</dbReference>
<dbReference type="InterPro" id="IPR018998">
    <property type="entry name" value="EndoU_C"/>
</dbReference>
<organism evidence="13 14">
    <name type="scientific">Owenia fusiformis</name>
    <name type="common">Polychaete worm</name>
    <dbReference type="NCBI Taxonomy" id="6347"/>
    <lineage>
        <taxon>Eukaryota</taxon>
        <taxon>Metazoa</taxon>
        <taxon>Spiralia</taxon>
        <taxon>Lophotrochozoa</taxon>
        <taxon>Annelida</taxon>
        <taxon>Polychaeta</taxon>
        <taxon>Sedentaria</taxon>
        <taxon>Canalipalpata</taxon>
        <taxon>Sabellida</taxon>
        <taxon>Oweniida</taxon>
        <taxon>Oweniidae</taxon>
        <taxon>Owenia</taxon>
    </lineage>
</organism>
<evidence type="ECO:0000256" key="2">
    <source>
        <dbReference type="ARBA" id="ARBA00010168"/>
    </source>
</evidence>
<name>A0A8J1XK55_OWEFU</name>
<evidence type="ECO:0000256" key="1">
    <source>
        <dbReference type="ARBA" id="ARBA00001936"/>
    </source>
</evidence>
<dbReference type="OrthoDB" id="430326at2759"/>
<dbReference type="AlphaFoldDB" id="A0A8J1XK55"/>
<evidence type="ECO:0000256" key="8">
    <source>
        <dbReference type="ARBA" id="ARBA00022884"/>
    </source>
</evidence>
<keyword evidence="6 12" id="KW-0255">Endonuclease</keyword>
<dbReference type="SUPFAM" id="SSF142877">
    <property type="entry name" value="EndoU-like"/>
    <property type="match status" value="1"/>
</dbReference>
<dbReference type="GO" id="GO:0003723">
    <property type="term" value="F:RNA binding"/>
    <property type="evidence" value="ECO:0007669"/>
    <property type="project" value="UniProtKB-UniRule"/>
</dbReference>
<dbReference type="InterPro" id="IPR037227">
    <property type="entry name" value="EndoU-like"/>
</dbReference>